<sequence length="90" mass="10397">MSRPCRDCPFRKDSLEGWLGEQRAEQISASPRFTCHKKRDLQCAGHMLVHGSANDFVRMANRLEIELDLSGQELVFESPQAFIEHQKRKP</sequence>
<dbReference type="InterPro" id="IPR046250">
    <property type="entry name" value="DUF6283"/>
</dbReference>
<dbReference type="EMBL" id="CP120943">
    <property type="protein sequence ID" value="WFG00383.1"/>
    <property type="molecule type" value="Genomic_DNA"/>
</dbReference>
<proteinExistence type="predicted"/>
<dbReference type="AlphaFoldDB" id="A0AAJ5ZFQ4"/>
<evidence type="ECO:0000313" key="2">
    <source>
        <dbReference type="Proteomes" id="UP001218423"/>
    </source>
</evidence>
<dbReference type="Pfam" id="PF19800">
    <property type="entry name" value="DUF6283"/>
    <property type="match status" value="1"/>
</dbReference>
<organism evidence="1 2">
    <name type="scientific">Aeromonas caviae</name>
    <name type="common">Aeromonas punctata</name>
    <dbReference type="NCBI Taxonomy" id="648"/>
    <lineage>
        <taxon>Bacteria</taxon>
        <taxon>Pseudomonadati</taxon>
        <taxon>Pseudomonadota</taxon>
        <taxon>Gammaproteobacteria</taxon>
        <taxon>Aeromonadales</taxon>
        <taxon>Aeromonadaceae</taxon>
        <taxon>Aeromonas</taxon>
    </lineage>
</organism>
<accession>A0AAJ5ZFQ4</accession>
<dbReference type="RefSeq" id="WP_277857253.1">
    <property type="nucleotide sequence ID" value="NZ_CAWOMG010000111.1"/>
</dbReference>
<name>A0AAJ5ZFQ4_AERCA</name>
<reference evidence="1" key="1">
    <citation type="submission" date="2023-03" db="EMBL/GenBank/DDBJ databases">
        <title>Aeromonas caviae strain AC1520.</title>
        <authorList>
            <person name="Xie T."/>
            <person name="Zhang Q."/>
            <person name="Deng J."/>
            <person name="Li X."/>
        </authorList>
    </citation>
    <scope>NUCLEOTIDE SEQUENCE</scope>
    <source>
        <strain evidence="1">AC1520</strain>
        <plasmid evidence="1">pAC1520</plasmid>
    </source>
</reference>
<gene>
    <name evidence="1" type="ORF">P5S46_21820</name>
</gene>
<protein>
    <submittedName>
        <fullName evidence="1">DUF6283 family protein</fullName>
    </submittedName>
</protein>
<evidence type="ECO:0000313" key="1">
    <source>
        <dbReference type="EMBL" id="WFG00383.1"/>
    </source>
</evidence>
<dbReference type="Proteomes" id="UP001218423">
    <property type="component" value="Plasmid pAC1520"/>
</dbReference>
<geneLocation type="plasmid" evidence="1 2">
    <name>pAC1520</name>
</geneLocation>
<keyword evidence="1" id="KW-0614">Plasmid</keyword>